<dbReference type="Proteomes" id="UP000001554">
    <property type="component" value="Chromosome 16"/>
</dbReference>
<feature type="transmembrane region" description="Helical" evidence="3">
    <location>
        <begin position="848"/>
        <end position="868"/>
    </location>
</feature>
<feature type="transmembrane region" description="Helical" evidence="3">
    <location>
        <begin position="916"/>
        <end position="937"/>
    </location>
</feature>
<accession>A0A9J7KGW3</accession>
<evidence type="ECO:0000256" key="3">
    <source>
        <dbReference type="SAM" id="Phobius"/>
    </source>
</evidence>
<proteinExistence type="predicted"/>
<dbReference type="SMART" id="SM00201">
    <property type="entry name" value="SO"/>
    <property type="match status" value="2"/>
</dbReference>
<feature type="domain" description="SMB" evidence="5">
    <location>
        <begin position="347"/>
        <end position="391"/>
    </location>
</feature>
<dbReference type="RefSeq" id="XP_035658378.1">
    <property type="nucleotide sequence ID" value="XM_035802485.1"/>
</dbReference>
<dbReference type="KEGG" id="bfo:118403714"/>
<keyword evidence="1" id="KW-1015">Disulfide bond</keyword>
<feature type="region of interest" description="Disordered" evidence="2">
    <location>
        <begin position="663"/>
        <end position="696"/>
    </location>
</feature>
<gene>
    <name evidence="7" type="primary">LOC118403714</name>
</gene>
<feature type="signal peptide" evidence="4">
    <location>
        <begin position="1"/>
        <end position="17"/>
    </location>
</feature>
<keyword evidence="4" id="KW-0732">Signal</keyword>
<evidence type="ECO:0000256" key="4">
    <source>
        <dbReference type="SAM" id="SignalP"/>
    </source>
</evidence>
<evidence type="ECO:0000256" key="1">
    <source>
        <dbReference type="ARBA" id="ARBA00023157"/>
    </source>
</evidence>
<feature type="transmembrane region" description="Helical" evidence="3">
    <location>
        <begin position="766"/>
        <end position="790"/>
    </location>
</feature>
<evidence type="ECO:0000313" key="6">
    <source>
        <dbReference type="Proteomes" id="UP000001554"/>
    </source>
</evidence>
<dbReference type="GeneID" id="118403714"/>
<dbReference type="PANTHER" id="PTHR45902">
    <property type="entry name" value="LATROPHILIN RECEPTOR-LIKE PROTEIN A"/>
    <property type="match status" value="1"/>
</dbReference>
<dbReference type="PROSITE" id="PS50958">
    <property type="entry name" value="SMB_2"/>
    <property type="match status" value="2"/>
</dbReference>
<feature type="transmembrane region" description="Helical" evidence="3">
    <location>
        <begin position="706"/>
        <end position="728"/>
    </location>
</feature>
<dbReference type="AlphaFoldDB" id="A0A9J7KGW3"/>
<evidence type="ECO:0000313" key="7">
    <source>
        <dbReference type="RefSeq" id="XP_035658378.1"/>
    </source>
</evidence>
<feature type="chain" id="PRO_5039928862" evidence="4">
    <location>
        <begin position="18"/>
        <end position="967"/>
    </location>
</feature>
<name>A0A9J7KGW3_BRAFL</name>
<reference evidence="6" key="1">
    <citation type="journal article" date="2020" name="Nat. Ecol. Evol.">
        <title>Deeply conserved synteny resolves early events in vertebrate evolution.</title>
        <authorList>
            <person name="Simakov O."/>
            <person name="Marletaz F."/>
            <person name="Yue J.X."/>
            <person name="O'Connell B."/>
            <person name="Jenkins J."/>
            <person name="Brandt A."/>
            <person name="Calef R."/>
            <person name="Tung C.H."/>
            <person name="Huang T.K."/>
            <person name="Schmutz J."/>
            <person name="Satoh N."/>
            <person name="Yu J.K."/>
            <person name="Putnam N.H."/>
            <person name="Green R.E."/>
            <person name="Rokhsar D.S."/>
        </authorList>
    </citation>
    <scope>NUCLEOTIDE SEQUENCE [LARGE SCALE GENOMIC DNA]</scope>
    <source>
        <strain evidence="6">S238N-H82</strain>
    </source>
</reference>
<keyword evidence="6" id="KW-1185">Reference proteome</keyword>
<feature type="transmembrane region" description="Helical" evidence="3">
    <location>
        <begin position="740"/>
        <end position="760"/>
    </location>
</feature>
<evidence type="ECO:0000256" key="2">
    <source>
        <dbReference type="SAM" id="MobiDB-lite"/>
    </source>
</evidence>
<dbReference type="InterPro" id="IPR036024">
    <property type="entry name" value="Somatomedin_B-like_dom_sf"/>
</dbReference>
<keyword evidence="3" id="KW-0472">Membrane</keyword>
<dbReference type="Pfam" id="PF01033">
    <property type="entry name" value="Somatomedin_B"/>
    <property type="match status" value="1"/>
</dbReference>
<keyword evidence="3" id="KW-1133">Transmembrane helix</keyword>
<dbReference type="Gene3D" id="4.10.410.20">
    <property type="match status" value="1"/>
</dbReference>
<feature type="transmembrane region" description="Helical" evidence="3">
    <location>
        <begin position="889"/>
        <end position="910"/>
    </location>
</feature>
<dbReference type="InterPro" id="IPR001212">
    <property type="entry name" value="Somatomedin_B_dom"/>
</dbReference>
<feature type="compositionally biased region" description="Polar residues" evidence="2">
    <location>
        <begin position="664"/>
        <end position="673"/>
    </location>
</feature>
<feature type="domain" description="SMB" evidence="5">
    <location>
        <begin position="290"/>
        <end position="336"/>
    </location>
</feature>
<dbReference type="PANTHER" id="PTHR45902:SF1">
    <property type="entry name" value="LATROPHILIN RECEPTOR-LIKE PROTEIN A"/>
    <property type="match status" value="1"/>
</dbReference>
<sequence>MLCFVYVLPLQLKVTGGEMDIPVGQWLVGHAYRPQVREYTGEGEDNVVMEGIHSLGHNSFTPWKPVGKPRYYNNWFFVLDYRASHTMTKLRILNDGCDWNHDVWAFTLQSSVTSNPYNWTHVLTVTDVAANTSLPQYYGGFSASGRYWKVTITATYSGWEPWLRLFHLYGIKDSPYLCRDMDLFSFDPVVRGPTSRYTKDRSDDITTLGTVLSRKQILERSAYVYYVQWTDTGHRIEYVIGDSGHTRRFDVFPAELGCRRDVQPDMLLPFDADVCCVPGHVDWKPQPELHGLQCSHRAWCRVCGQSMTGNSCGCDKKCRIFGDCCHNYEAACGDDVEDGEVLPTVIQPDSCKGRCNNDNIVSAVTCSCTSSCHTTKTCCDDFQDVCQGEKDDWNGTNVVNATSAEHSEPLQCVAPWGFRAHFWMVASCPPGYTDDVVRGMCETSYENGDMFLHAPVTDNTTSTHYRNVFCALCNNARFMIGWKMVAKCGRGVRSLKEILQRENGCSQYFRPAGYSPARVCFPPPRTPPSPNPRCDVQKCRNITALFFARGLPFRNSACANCYADEMSLREASCSDDDFTWAGFFSTITVLFDYSAISKSKMSSKELQLTDHTESCPVGYIYDPFGDICRQISSAAPPRMGKVANGVQETRASLEDSARPLLSASLGNPENVRSANDPLGGSAQTSRPTVDDTPAPNTRLPKLSATFLVINTVSGASASISILSFLFSLRRHPRPDTVMKICLLTCLLLAQISQLLGQVVPSAACCTAMLVCTLCFCLAASLSLTATIQHLSVLQRGGTCKATGHLLVIVLIPLAVSGGYVALDDNIRIGVPQTFHVLSHCWIRDPTKMAIFVVVPILISTVVDLYYLLRVAIRCAAADCVQYSFLAQAALLFVPYTGVMTTGILTAFVGVELDTVFLYMVTSLGGVDGVLFLVFSIVGDENDNTSNGNAPTLPIQAVTSSSLNSSTK</sequence>
<dbReference type="PROSITE" id="PS00524">
    <property type="entry name" value="SMB_1"/>
    <property type="match status" value="2"/>
</dbReference>
<dbReference type="SUPFAM" id="SSF90188">
    <property type="entry name" value="Somatomedin B domain"/>
    <property type="match status" value="1"/>
</dbReference>
<organism evidence="6 7">
    <name type="scientific">Branchiostoma floridae</name>
    <name type="common">Florida lancelet</name>
    <name type="synonym">Amphioxus</name>
    <dbReference type="NCBI Taxonomy" id="7739"/>
    <lineage>
        <taxon>Eukaryota</taxon>
        <taxon>Metazoa</taxon>
        <taxon>Chordata</taxon>
        <taxon>Cephalochordata</taxon>
        <taxon>Leptocardii</taxon>
        <taxon>Amphioxiformes</taxon>
        <taxon>Branchiostomatidae</taxon>
        <taxon>Branchiostoma</taxon>
    </lineage>
</organism>
<keyword evidence="3" id="KW-0812">Transmembrane</keyword>
<dbReference type="Gene3D" id="2.60.120.260">
    <property type="entry name" value="Galactose-binding domain-like"/>
    <property type="match status" value="1"/>
</dbReference>
<protein>
    <submittedName>
        <fullName evidence="7">Uncharacterized protein LOC118403714</fullName>
    </submittedName>
</protein>
<reference evidence="7" key="2">
    <citation type="submission" date="2025-08" db="UniProtKB">
        <authorList>
            <consortium name="RefSeq"/>
        </authorList>
    </citation>
    <scope>IDENTIFICATION</scope>
    <source>
        <strain evidence="7">S238N-H82</strain>
        <tissue evidence="7">Testes</tissue>
    </source>
</reference>
<feature type="transmembrane region" description="Helical" evidence="3">
    <location>
        <begin position="802"/>
        <end position="822"/>
    </location>
</feature>
<dbReference type="InterPro" id="IPR053231">
    <property type="entry name" value="GPCR_LN-TM7"/>
</dbReference>
<dbReference type="OrthoDB" id="10046967at2759"/>
<evidence type="ECO:0000259" key="5">
    <source>
        <dbReference type="PROSITE" id="PS50958"/>
    </source>
</evidence>